<dbReference type="SUPFAM" id="SSF51735">
    <property type="entry name" value="NAD(P)-binding Rossmann-fold domains"/>
    <property type="match status" value="1"/>
</dbReference>
<dbReference type="EC" id="1.1.1.81" evidence="7"/>
<dbReference type="STRING" id="33995.KOEU_29540"/>
<evidence type="ECO:0000256" key="2">
    <source>
        <dbReference type="ARBA" id="ARBA00023002"/>
    </source>
</evidence>
<evidence type="ECO:0000256" key="4">
    <source>
        <dbReference type="RuleBase" id="RU003719"/>
    </source>
</evidence>
<organism evidence="7 8">
    <name type="scientific">Komagataeibacter europaeus</name>
    <name type="common">Gluconacetobacter europaeus</name>
    <dbReference type="NCBI Taxonomy" id="33995"/>
    <lineage>
        <taxon>Bacteria</taxon>
        <taxon>Pseudomonadati</taxon>
        <taxon>Pseudomonadota</taxon>
        <taxon>Alphaproteobacteria</taxon>
        <taxon>Acetobacterales</taxon>
        <taxon>Acetobacteraceae</taxon>
        <taxon>Komagataeibacter</taxon>
    </lineage>
</organism>
<dbReference type="OrthoDB" id="9793626at2"/>
<dbReference type="Gene3D" id="3.40.50.720">
    <property type="entry name" value="NAD(P)-binding Rossmann-like Domain"/>
    <property type="match status" value="2"/>
</dbReference>
<evidence type="ECO:0000313" key="8">
    <source>
        <dbReference type="Proteomes" id="UP000037566"/>
    </source>
</evidence>
<feature type="domain" description="D-isomer specific 2-hydroxyacid dehydrogenase catalytic" evidence="5">
    <location>
        <begin position="52"/>
        <end position="319"/>
    </location>
</feature>
<dbReference type="GO" id="GO:0030267">
    <property type="term" value="F:glyoxylate reductase (NADPH) activity"/>
    <property type="evidence" value="ECO:0007669"/>
    <property type="project" value="UniProtKB-EC"/>
</dbReference>
<keyword evidence="2 4" id="KW-0560">Oxidoreductase</keyword>
<proteinExistence type="inferred from homology"/>
<keyword evidence="1" id="KW-0521">NADP</keyword>
<dbReference type="RefSeq" id="WP_053323812.1">
    <property type="nucleotide sequence ID" value="NZ_LHUQ01000026.1"/>
</dbReference>
<dbReference type="InterPro" id="IPR029752">
    <property type="entry name" value="D-isomer_DH_CS1"/>
</dbReference>
<gene>
    <name evidence="7" type="primary">ghrB</name>
    <name evidence="7" type="ORF">KOEU_29540</name>
</gene>
<dbReference type="GO" id="GO:0016618">
    <property type="term" value="F:hydroxypyruvate reductase [NAD(P)H] activity"/>
    <property type="evidence" value="ECO:0007669"/>
    <property type="project" value="UniProtKB-EC"/>
</dbReference>
<dbReference type="PANTHER" id="PTHR10996:SF178">
    <property type="entry name" value="2-HYDROXYACID DEHYDROGENASE YGL185C-RELATED"/>
    <property type="match status" value="1"/>
</dbReference>
<accession>A0A0M0EE87</accession>
<sequence>MTDHSSGLDKVPVIVLTFPLPDLVTQRLGTQYHVESLLTPAARQAYVTHSGDLVRAIVTNGSTRLDGAFMDTMPNLCIIHTFGVGYEGVDVDAARARGIEVAYSPGTNADSVADQAFALLLAVMRDIVPNDGLVRQGAWRPIRPVPPQLSGQKIGIVGMGHIGQRIAARAAGFSMPVFYYSRRPCDQAQWTYCPSVMDMAARVNILAVTLPGGPETCNVIDADVLRALGPQGYVVNVGRGSVISNTVLTEALEKGIIAGAGLDVVEREPNLPAALREQPNIVFSPHVGARSPQSLLTCLDQVMTNLHAALAGRPVHTPVP</sequence>
<dbReference type="GO" id="GO:0008873">
    <property type="term" value="F:gluconate 2-dehydrogenase activity"/>
    <property type="evidence" value="ECO:0007669"/>
    <property type="project" value="UniProtKB-EC"/>
</dbReference>
<dbReference type="Proteomes" id="UP000037566">
    <property type="component" value="Unassembled WGS sequence"/>
</dbReference>
<name>A0A0M0EE87_KOMEU</name>
<evidence type="ECO:0000313" key="7">
    <source>
        <dbReference type="EMBL" id="KON63550.1"/>
    </source>
</evidence>
<evidence type="ECO:0000259" key="5">
    <source>
        <dbReference type="Pfam" id="PF00389"/>
    </source>
</evidence>
<comment type="caution">
    <text evidence="7">The sequence shown here is derived from an EMBL/GenBank/DDBJ whole genome shotgun (WGS) entry which is preliminary data.</text>
</comment>
<evidence type="ECO:0000256" key="1">
    <source>
        <dbReference type="ARBA" id="ARBA00022857"/>
    </source>
</evidence>
<comment type="similarity">
    <text evidence="4">Belongs to the D-isomer specific 2-hydroxyacid dehydrogenase family.</text>
</comment>
<dbReference type="FunFam" id="3.40.50.720:FF:000213">
    <property type="entry name" value="Putative 2-hydroxyacid dehydrogenase"/>
    <property type="match status" value="1"/>
</dbReference>
<keyword evidence="8" id="KW-1185">Reference proteome</keyword>
<dbReference type="GO" id="GO:0051287">
    <property type="term" value="F:NAD binding"/>
    <property type="evidence" value="ECO:0007669"/>
    <property type="project" value="InterPro"/>
</dbReference>
<evidence type="ECO:0000256" key="3">
    <source>
        <dbReference type="ARBA" id="ARBA00023027"/>
    </source>
</evidence>
<dbReference type="CDD" id="cd12156">
    <property type="entry name" value="HPPR"/>
    <property type="match status" value="1"/>
</dbReference>
<dbReference type="InterPro" id="IPR050223">
    <property type="entry name" value="D-isomer_2-hydroxyacid_DH"/>
</dbReference>
<feature type="domain" description="D-isomer specific 2-hydroxyacid dehydrogenase NAD-binding" evidence="6">
    <location>
        <begin position="117"/>
        <end position="288"/>
    </location>
</feature>
<protein>
    <submittedName>
        <fullName evidence="7">Glyoxylate/hydroxypyruvate reductase B</fullName>
        <ecNumber evidence="7">1.1.1.215</ecNumber>
        <ecNumber evidence="7">1.1.1.79</ecNumber>
        <ecNumber evidence="7">1.1.1.81</ecNumber>
    </submittedName>
</protein>
<dbReference type="SUPFAM" id="SSF52283">
    <property type="entry name" value="Formate/glycerate dehydrogenase catalytic domain-like"/>
    <property type="match status" value="1"/>
</dbReference>
<dbReference type="GO" id="GO:0005829">
    <property type="term" value="C:cytosol"/>
    <property type="evidence" value="ECO:0007669"/>
    <property type="project" value="TreeGrafter"/>
</dbReference>
<dbReference type="InterPro" id="IPR006140">
    <property type="entry name" value="D-isomer_DH_NAD-bd"/>
</dbReference>
<dbReference type="InterPro" id="IPR006139">
    <property type="entry name" value="D-isomer_2_OHA_DH_cat_dom"/>
</dbReference>
<dbReference type="PATRIC" id="fig|33995.3.peg.3276"/>
<dbReference type="Pfam" id="PF00389">
    <property type="entry name" value="2-Hacid_dh"/>
    <property type="match status" value="1"/>
</dbReference>
<dbReference type="EC" id="1.1.1.79" evidence="7"/>
<dbReference type="EC" id="1.1.1.215" evidence="7"/>
<evidence type="ECO:0000259" key="6">
    <source>
        <dbReference type="Pfam" id="PF02826"/>
    </source>
</evidence>
<dbReference type="AlphaFoldDB" id="A0A0M0EE87"/>
<dbReference type="PANTHER" id="PTHR10996">
    <property type="entry name" value="2-HYDROXYACID DEHYDROGENASE-RELATED"/>
    <property type="match status" value="1"/>
</dbReference>
<dbReference type="Pfam" id="PF02826">
    <property type="entry name" value="2-Hacid_dh_C"/>
    <property type="match status" value="1"/>
</dbReference>
<dbReference type="InterPro" id="IPR036291">
    <property type="entry name" value="NAD(P)-bd_dom_sf"/>
</dbReference>
<keyword evidence="3" id="KW-0520">NAD</keyword>
<dbReference type="EMBL" id="LHUQ01000026">
    <property type="protein sequence ID" value="KON63550.1"/>
    <property type="molecule type" value="Genomic_DNA"/>
</dbReference>
<reference evidence="7" key="1">
    <citation type="submission" date="2015-08" db="EMBL/GenBank/DDBJ databases">
        <title>Draft genome sequence of Komagataeibacter europaeus CECT 8546 a cellulose producer strain from vinegar produced by the traditional method.</title>
        <authorList>
            <person name="Poehlein A."/>
            <person name="Valera M.J."/>
            <person name="Haack F.S."/>
            <person name="Mas A."/>
            <person name="Daniel R."/>
            <person name="Streit W.R."/>
            <person name="Mateo E."/>
        </authorList>
    </citation>
    <scope>NUCLEOTIDE SEQUENCE [LARGE SCALE GENOMIC DNA]</scope>
    <source>
        <strain evidence="7">CECT 8546</strain>
    </source>
</reference>
<dbReference type="PROSITE" id="PS00065">
    <property type="entry name" value="D_2_HYDROXYACID_DH_1"/>
    <property type="match status" value="1"/>
</dbReference>